<organism evidence="1">
    <name type="scientific">marine sediment metagenome</name>
    <dbReference type="NCBI Taxonomy" id="412755"/>
    <lineage>
        <taxon>unclassified sequences</taxon>
        <taxon>metagenomes</taxon>
        <taxon>ecological metagenomes</taxon>
    </lineage>
</organism>
<gene>
    <name evidence="1" type="ORF">LCGC14_0374310</name>
</gene>
<evidence type="ECO:0000313" key="1">
    <source>
        <dbReference type="EMBL" id="KKN76041.1"/>
    </source>
</evidence>
<comment type="caution">
    <text evidence="1">The sequence shown here is derived from an EMBL/GenBank/DDBJ whole genome shotgun (WGS) entry which is preliminary data.</text>
</comment>
<dbReference type="EMBL" id="LAZR01000300">
    <property type="protein sequence ID" value="KKN76041.1"/>
    <property type="molecule type" value="Genomic_DNA"/>
</dbReference>
<sequence>MTADDLIEAMLKDKKGIIRMSESNWTKLKELILKSLDEDEEKVKRMRTKFKAALDIVEDLRLSSK</sequence>
<protein>
    <submittedName>
        <fullName evidence="1">Uncharacterized protein</fullName>
    </submittedName>
</protein>
<proteinExistence type="predicted"/>
<reference evidence="1" key="1">
    <citation type="journal article" date="2015" name="Nature">
        <title>Complex archaea that bridge the gap between prokaryotes and eukaryotes.</title>
        <authorList>
            <person name="Spang A."/>
            <person name="Saw J.H."/>
            <person name="Jorgensen S.L."/>
            <person name="Zaremba-Niedzwiedzka K."/>
            <person name="Martijn J."/>
            <person name="Lind A.E."/>
            <person name="van Eijk R."/>
            <person name="Schleper C."/>
            <person name="Guy L."/>
            <person name="Ettema T.J."/>
        </authorList>
    </citation>
    <scope>NUCLEOTIDE SEQUENCE</scope>
</reference>
<name>A0A0F9VRD8_9ZZZZ</name>
<dbReference type="AlphaFoldDB" id="A0A0F9VRD8"/>
<accession>A0A0F9VRD8</accession>